<keyword evidence="2" id="KW-1185">Reference proteome</keyword>
<organism evidence="1 2">
    <name type="scientific">Coemansia aciculifera</name>
    <dbReference type="NCBI Taxonomy" id="417176"/>
    <lineage>
        <taxon>Eukaryota</taxon>
        <taxon>Fungi</taxon>
        <taxon>Fungi incertae sedis</taxon>
        <taxon>Zoopagomycota</taxon>
        <taxon>Kickxellomycotina</taxon>
        <taxon>Kickxellomycetes</taxon>
        <taxon>Kickxellales</taxon>
        <taxon>Kickxellaceae</taxon>
        <taxon>Coemansia</taxon>
    </lineage>
</organism>
<evidence type="ECO:0000313" key="2">
    <source>
        <dbReference type="Proteomes" id="UP001139981"/>
    </source>
</evidence>
<protein>
    <submittedName>
        <fullName evidence="1">Uncharacterized protein</fullName>
    </submittedName>
</protein>
<name>A0ACC1M8G0_9FUNG</name>
<accession>A0ACC1M8G0</accession>
<evidence type="ECO:0000313" key="1">
    <source>
        <dbReference type="EMBL" id="KAJ2900143.1"/>
    </source>
</evidence>
<comment type="caution">
    <text evidence="1">The sequence shown here is derived from an EMBL/GenBank/DDBJ whole genome shotgun (WGS) entry which is preliminary data.</text>
</comment>
<dbReference type="EMBL" id="JANBVB010000011">
    <property type="protein sequence ID" value="KAJ2900143.1"/>
    <property type="molecule type" value="Genomic_DNA"/>
</dbReference>
<reference evidence="1" key="1">
    <citation type="submission" date="2022-07" db="EMBL/GenBank/DDBJ databases">
        <title>Phylogenomic reconstructions and comparative analyses of Kickxellomycotina fungi.</title>
        <authorList>
            <person name="Reynolds N.K."/>
            <person name="Stajich J.E."/>
            <person name="Barry K."/>
            <person name="Grigoriev I.V."/>
            <person name="Crous P."/>
            <person name="Smith M.E."/>
        </authorList>
    </citation>
    <scope>NUCLEOTIDE SEQUENCE</scope>
    <source>
        <strain evidence="1">CBS 190363</strain>
    </source>
</reference>
<proteinExistence type="predicted"/>
<dbReference type="Proteomes" id="UP001139981">
    <property type="component" value="Unassembled WGS sequence"/>
</dbReference>
<sequence>MQCSDISQRQLNLLLQCFCYTEYNTNFYNYKEDEGIVVCTRGDGDNYHTNTTDVCQNYQKYSGCPGIDISPNSAPMPKLSLTKMALLAIAMSSLLFM</sequence>
<gene>
    <name evidence="1" type="ORF">IWW38_000683</name>
</gene>